<evidence type="ECO:0008006" key="2">
    <source>
        <dbReference type="Google" id="ProtNLM"/>
    </source>
</evidence>
<dbReference type="Gene3D" id="3.40.50.150">
    <property type="entry name" value="Vaccinia Virus protein VP39"/>
    <property type="match status" value="1"/>
</dbReference>
<proteinExistence type="predicted"/>
<evidence type="ECO:0000313" key="1">
    <source>
        <dbReference type="EMBL" id="QHS99909.1"/>
    </source>
</evidence>
<protein>
    <recommendedName>
        <fullName evidence="2">Methyltransferase</fullName>
    </recommendedName>
</protein>
<dbReference type="AlphaFoldDB" id="A0A6C0C7X5"/>
<reference evidence="1" key="1">
    <citation type="journal article" date="2020" name="Nature">
        <title>Giant virus diversity and host interactions through global metagenomics.</title>
        <authorList>
            <person name="Schulz F."/>
            <person name="Roux S."/>
            <person name="Paez-Espino D."/>
            <person name="Jungbluth S."/>
            <person name="Walsh D.A."/>
            <person name="Denef V.J."/>
            <person name="McMahon K.D."/>
            <person name="Konstantinidis K.T."/>
            <person name="Eloe-Fadrosh E.A."/>
            <person name="Kyrpides N.C."/>
            <person name="Woyke T."/>
        </authorList>
    </citation>
    <scope>NUCLEOTIDE SEQUENCE</scope>
    <source>
        <strain evidence="1">GVMAG-M-3300020192-26</strain>
    </source>
</reference>
<sequence>MDPTKTLDEIGMAYHTPDSKSGKYEGGDKLSDGQNFTQFYHEIMSPLRDNDVKLLEIGIFNGKSIAMWADYFPNGTIYGIDQSLVKLEYNLSVLFEQGAFRTKKLTHIYARRCDLHTSDFLPNNDVKIIKCNTLHDNFEIVIKHLPDFNIIVDDGNHNADSQCRNFELLFEKIISGGMYIIEDIVQPIDFYSVEHFATYFDQDASIDKLKEDYIIKMLSEHKNRYEKLDKSLAVVTNLIEINTLSKPNQLPGLIKSQQQKLEEKKELDMINSDTLGQKFDKFMEIKQKLIPLISRIEKRPNNIIFYRK</sequence>
<dbReference type="EMBL" id="MN739352">
    <property type="protein sequence ID" value="QHS99909.1"/>
    <property type="molecule type" value="Genomic_DNA"/>
</dbReference>
<accession>A0A6C0C7X5</accession>
<name>A0A6C0C7X5_9ZZZZ</name>
<dbReference type="InterPro" id="IPR029063">
    <property type="entry name" value="SAM-dependent_MTases_sf"/>
</dbReference>
<dbReference type="SUPFAM" id="SSF53335">
    <property type="entry name" value="S-adenosyl-L-methionine-dependent methyltransferases"/>
    <property type="match status" value="1"/>
</dbReference>
<organism evidence="1">
    <name type="scientific">viral metagenome</name>
    <dbReference type="NCBI Taxonomy" id="1070528"/>
    <lineage>
        <taxon>unclassified sequences</taxon>
        <taxon>metagenomes</taxon>
        <taxon>organismal metagenomes</taxon>
    </lineage>
</organism>